<evidence type="ECO:0000256" key="3">
    <source>
        <dbReference type="ARBA" id="ARBA00022833"/>
    </source>
</evidence>
<dbReference type="OrthoDB" id="429145at2759"/>
<feature type="domain" description="Alpha-carbonic anhydrase" evidence="5">
    <location>
        <begin position="147"/>
        <end position="381"/>
    </location>
</feature>
<dbReference type="EC" id="4.2.1.1" evidence="4"/>
<dbReference type="InterPro" id="IPR001148">
    <property type="entry name" value="CA_dom"/>
</dbReference>
<dbReference type="AlphaFoldDB" id="A0A4U5P8E7"/>
<keyword evidence="4" id="KW-0456">Lyase</keyword>
<dbReference type="Gene3D" id="3.10.200.10">
    <property type="entry name" value="Alpha carbonic anhydrase"/>
    <property type="match status" value="1"/>
</dbReference>
<evidence type="ECO:0000313" key="6">
    <source>
        <dbReference type="EMBL" id="TKR92527.1"/>
    </source>
</evidence>
<accession>A0A4U5P8E7</accession>
<name>A0A4U5P8E7_STECR</name>
<dbReference type="SMART" id="SM01057">
    <property type="entry name" value="Carb_anhydrase"/>
    <property type="match status" value="1"/>
</dbReference>
<comment type="similarity">
    <text evidence="1 4">Belongs to the alpha-carbonic anhydrase family.</text>
</comment>
<gene>
    <name evidence="6" type="ORF">L596_007164</name>
</gene>
<protein>
    <recommendedName>
        <fullName evidence="4">Carbonic anhydrase</fullName>
        <ecNumber evidence="4">4.2.1.1</ecNumber>
    </recommendedName>
</protein>
<dbReference type="GO" id="GO:0004089">
    <property type="term" value="F:carbonate dehydratase activity"/>
    <property type="evidence" value="ECO:0007669"/>
    <property type="project" value="UniProtKB-UniRule"/>
</dbReference>
<keyword evidence="2 4" id="KW-0479">Metal-binding</keyword>
<dbReference type="PANTHER" id="PTHR18952">
    <property type="entry name" value="CARBONIC ANHYDRASE"/>
    <property type="match status" value="1"/>
</dbReference>
<dbReference type="InterPro" id="IPR023561">
    <property type="entry name" value="Carbonic_anhydrase_a-class"/>
</dbReference>
<reference evidence="6 7" key="2">
    <citation type="journal article" date="2019" name="G3 (Bethesda)">
        <title>Hybrid Assembly of the Genome of the Entomopathogenic Nematode Steinernema carpocapsae Identifies the X-Chromosome.</title>
        <authorList>
            <person name="Serra L."/>
            <person name="Macchietto M."/>
            <person name="Macias-Munoz A."/>
            <person name="McGill C.J."/>
            <person name="Rodriguez I.M."/>
            <person name="Rodriguez B."/>
            <person name="Murad R."/>
            <person name="Mortazavi A."/>
        </authorList>
    </citation>
    <scope>NUCLEOTIDE SEQUENCE [LARGE SCALE GENOMIC DNA]</scope>
    <source>
        <strain evidence="6 7">ALL</strain>
    </source>
</reference>
<dbReference type="SUPFAM" id="SSF51069">
    <property type="entry name" value="Carbonic anhydrase"/>
    <property type="match status" value="1"/>
</dbReference>
<dbReference type="Pfam" id="PF00194">
    <property type="entry name" value="Carb_anhydrase"/>
    <property type="match status" value="1"/>
</dbReference>
<keyword evidence="7" id="KW-1185">Reference proteome</keyword>
<evidence type="ECO:0000256" key="4">
    <source>
        <dbReference type="RuleBase" id="RU367011"/>
    </source>
</evidence>
<dbReference type="STRING" id="34508.A0A4U5P8E7"/>
<organism evidence="6 7">
    <name type="scientific">Steinernema carpocapsae</name>
    <name type="common">Entomopathogenic nematode</name>
    <dbReference type="NCBI Taxonomy" id="34508"/>
    <lineage>
        <taxon>Eukaryota</taxon>
        <taxon>Metazoa</taxon>
        <taxon>Ecdysozoa</taxon>
        <taxon>Nematoda</taxon>
        <taxon>Chromadorea</taxon>
        <taxon>Rhabditida</taxon>
        <taxon>Tylenchina</taxon>
        <taxon>Panagrolaimomorpha</taxon>
        <taxon>Strongyloidoidea</taxon>
        <taxon>Steinernematidae</taxon>
        <taxon>Steinernema</taxon>
    </lineage>
</organism>
<dbReference type="EMBL" id="AZBU02000002">
    <property type="protein sequence ID" value="TKR92527.1"/>
    <property type="molecule type" value="Genomic_DNA"/>
</dbReference>
<dbReference type="GO" id="GO:0008270">
    <property type="term" value="F:zinc ion binding"/>
    <property type="evidence" value="ECO:0007669"/>
    <property type="project" value="UniProtKB-UniRule"/>
</dbReference>
<reference evidence="6 7" key="1">
    <citation type="journal article" date="2015" name="Genome Biol.">
        <title>Comparative genomics of Steinernema reveals deeply conserved gene regulatory networks.</title>
        <authorList>
            <person name="Dillman A.R."/>
            <person name="Macchietto M."/>
            <person name="Porter C.F."/>
            <person name="Rogers A."/>
            <person name="Williams B."/>
            <person name="Antoshechkin I."/>
            <person name="Lee M.M."/>
            <person name="Goodwin Z."/>
            <person name="Lu X."/>
            <person name="Lewis E.E."/>
            <person name="Goodrich-Blair H."/>
            <person name="Stock S.P."/>
            <person name="Adams B.J."/>
            <person name="Sternberg P.W."/>
            <person name="Mortazavi A."/>
        </authorList>
    </citation>
    <scope>NUCLEOTIDE SEQUENCE [LARGE SCALE GENOMIC DNA]</scope>
    <source>
        <strain evidence="6 7">ALL</strain>
    </source>
</reference>
<evidence type="ECO:0000313" key="7">
    <source>
        <dbReference type="Proteomes" id="UP000298663"/>
    </source>
</evidence>
<dbReference type="Proteomes" id="UP000298663">
    <property type="component" value="Unassembled WGS sequence"/>
</dbReference>
<evidence type="ECO:0000256" key="1">
    <source>
        <dbReference type="ARBA" id="ARBA00010718"/>
    </source>
</evidence>
<comment type="cofactor">
    <cofactor evidence="4">
        <name>Zn(2+)</name>
        <dbReference type="ChEBI" id="CHEBI:29105"/>
    </cofactor>
</comment>
<proteinExistence type="inferred from homology"/>
<dbReference type="InterPro" id="IPR018338">
    <property type="entry name" value="Carbonic_anhydrase_a-class_CS"/>
</dbReference>
<comment type="catalytic activity">
    <reaction evidence="4">
        <text>hydrogencarbonate + H(+) = CO2 + H2O</text>
        <dbReference type="Rhea" id="RHEA:10748"/>
        <dbReference type="ChEBI" id="CHEBI:15377"/>
        <dbReference type="ChEBI" id="CHEBI:15378"/>
        <dbReference type="ChEBI" id="CHEBI:16526"/>
        <dbReference type="ChEBI" id="CHEBI:17544"/>
        <dbReference type="EC" id="4.2.1.1"/>
    </reaction>
</comment>
<comment type="caution">
    <text evidence="6">The sequence shown here is derived from an EMBL/GenBank/DDBJ whole genome shotgun (WGS) entry which is preliminary data.</text>
</comment>
<dbReference type="GO" id="GO:0005737">
    <property type="term" value="C:cytoplasm"/>
    <property type="evidence" value="ECO:0007669"/>
    <property type="project" value="TreeGrafter"/>
</dbReference>
<dbReference type="InterPro" id="IPR036398">
    <property type="entry name" value="CA_dom_sf"/>
</dbReference>
<dbReference type="PROSITE" id="PS00162">
    <property type="entry name" value="ALPHA_CA_1"/>
    <property type="match status" value="1"/>
</dbReference>
<evidence type="ECO:0000259" key="5">
    <source>
        <dbReference type="PROSITE" id="PS51144"/>
    </source>
</evidence>
<dbReference type="PROSITE" id="PS51144">
    <property type="entry name" value="ALPHA_CA_2"/>
    <property type="match status" value="1"/>
</dbReference>
<dbReference type="PANTHER" id="PTHR18952:SF176">
    <property type="entry name" value="CARBONIC ANHYDRASE"/>
    <property type="match status" value="1"/>
</dbReference>
<keyword evidence="3 4" id="KW-0862">Zinc</keyword>
<sequence>MQMNKSCFLPKLPLRKTQPTLGGVFVFYHILCNPMKTRAFGGCRWRIDLAHLYSKRKSYPYSSSSAFIFSSRNRRRQTLRTNCSLQVRMAKSAFRALSAESPTMAFLGQLQQQMAQMTDKMQALKPHVTQVVEQASKATQGIVPIINKCTQQIDSLGKILPVRADRKQSPIDLLPAYTAFDPTLENATFTFNYDESCQLTLANIGECLQIQYPDSGSVDLEVSFLPEEKFHLQAVNIHFGTEPMNGSENTVGGVGYAGELHFIHRNLQYPTLDAALKQPNGVVTLAVFLNESHDDNLNFIPLTKILSNVLYNGSQSGMHSFKFSQMIPNSEKNKEFWVYEGSETTDPYREDVKWIVYRAAIPISSGQTCARAVRRTKSKRR</sequence>
<evidence type="ECO:0000256" key="2">
    <source>
        <dbReference type="ARBA" id="ARBA00022723"/>
    </source>
</evidence>
<comment type="function">
    <text evidence="4">Reversible hydration of carbon dioxide.</text>
</comment>